<evidence type="ECO:0000256" key="10">
    <source>
        <dbReference type="ARBA" id="ARBA00065932"/>
    </source>
</evidence>
<evidence type="ECO:0000256" key="12">
    <source>
        <dbReference type="ARBA" id="ARBA00083294"/>
    </source>
</evidence>
<evidence type="ECO:0000256" key="2">
    <source>
        <dbReference type="ARBA" id="ARBA00022481"/>
    </source>
</evidence>
<dbReference type="OrthoDB" id="6436969at2759"/>
<feature type="compositionally biased region" description="Acidic residues" evidence="13">
    <location>
        <begin position="444"/>
        <end position="457"/>
    </location>
</feature>
<dbReference type="PANTHER" id="PTHR13413:SF0">
    <property type="entry name" value="YLP MOTIF-CONTAINING PROTEIN 1"/>
    <property type="match status" value="1"/>
</dbReference>
<dbReference type="InterPro" id="IPR036397">
    <property type="entry name" value="RNaseH_sf"/>
</dbReference>
<keyword evidence="2" id="KW-0488">Methylation</keyword>
<dbReference type="InterPro" id="IPR027417">
    <property type="entry name" value="P-loop_NTPase"/>
</dbReference>
<dbReference type="GO" id="GO:0003676">
    <property type="term" value="F:nucleic acid binding"/>
    <property type="evidence" value="ECO:0007669"/>
    <property type="project" value="InterPro"/>
</dbReference>
<feature type="region of interest" description="Disordered" evidence="13">
    <location>
        <begin position="194"/>
        <end position="227"/>
    </location>
</feature>
<dbReference type="Gene3D" id="3.30.420.10">
    <property type="entry name" value="Ribonuclease H-like superfamily/Ribonuclease H"/>
    <property type="match status" value="1"/>
</dbReference>
<evidence type="ECO:0000256" key="7">
    <source>
        <dbReference type="ARBA" id="ARBA00023163"/>
    </source>
</evidence>
<evidence type="ECO:0000256" key="5">
    <source>
        <dbReference type="ARBA" id="ARBA00022843"/>
    </source>
</evidence>
<dbReference type="GO" id="GO:0016607">
    <property type="term" value="C:nuclear speck"/>
    <property type="evidence" value="ECO:0007669"/>
    <property type="project" value="UniProtKB-SubCell"/>
</dbReference>
<evidence type="ECO:0000256" key="9">
    <source>
        <dbReference type="ARBA" id="ARBA00058677"/>
    </source>
</evidence>
<comment type="subcellular location">
    <subcellularLocation>
        <location evidence="1">Nucleus speckle</location>
    </subcellularLocation>
</comment>
<gene>
    <name evidence="14" type="primary">Ylpm1</name>
    <name evidence="14" type="ORF">NPIL_548211</name>
</gene>
<keyword evidence="8" id="KW-0539">Nucleus</keyword>
<feature type="region of interest" description="Disordered" evidence="13">
    <location>
        <begin position="444"/>
        <end position="463"/>
    </location>
</feature>
<dbReference type="Proteomes" id="UP000887013">
    <property type="component" value="Unassembled WGS sequence"/>
</dbReference>
<evidence type="ECO:0000256" key="6">
    <source>
        <dbReference type="ARBA" id="ARBA00023015"/>
    </source>
</evidence>
<evidence type="ECO:0000256" key="4">
    <source>
        <dbReference type="ARBA" id="ARBA00022499"/>
    </source>
</evidence>
<keyword evidence="3" id="KW-0678">Repressor</keyword>
<dbReference type="EMBL" id="BMAW01023693">
    <property type="protein sequence ID" value="GFT84162.1"/>
    <property type="molecule type" value="Genomic_DNA"/>
</dbReference>
<organism evidence="14 15">
    <name type="scientific">Nephila pilipes</name>
    <name type="common">Giant wood spider</name>
    <name type="synonym">Nephila maculata</name>
    <dbReference type="NCBI Taxonomy" id="299642"/>
    <lineage>
        <taxon>Eukaryota</taxon>
        <taxon>Metazoa</taxon>
        <taxon>Ecdysozoa</taxon>
        <taxon>Arthropoda</taxon>
        <taxon>Chelicerata</taxon>
        <taxon>Arachnida</taxon>
        <taxon>Araneae</taxon>
        <taxon>Araneomorphae</taxon>
        <taxon>Entelegynae</taxon>
        <taxon>Araneoidea</taxon>
        <taxon>Nephilidae</taxon>
        <taxon>Nephila</taxon>
    </lineage>
</organism>
<feature type="region of interest" description="Disordered" evidence="13">
    <location>
        <begin position="81"/>
        <end position="157"/>
    </location>
</feature>
<evidence type="ECO:0000256" key="1">
    <source>
        <dbReference type="ARBA" id="ARBA00004324"/>
    </source>
</evidence>
<comment type="subunit">
    <text evidence="10">Interacts with PPP1CA and NCOA5. Forms a complex with ILF2, ILF3, KHDRBS1, RBMX, NCOA5 and PPP1CA.</text>
</comment>
<dbReference type="AlphaFoldDB" id="A0A8X6U6V2"/>
<dbReference type="InterPro" id="IPR026314">
    <property type="entry name" value="YLP_motif_con_p1"/>
</dbReference>
<dbReference type="SUPFAM" id="SSF52540">
    <property type="entry name" value="P-loop containing nucleoside triphosphate hydrolases"/>
    <property type="match status" value="1"/>
</dbReference>
<evidence type="ECO:0000256" key="3">
    <source>
        <dbReference type="ARBA" id="ARBA00022491"/>
    </source>
</evidence>
<evidence type="ECO:0000256" key="11">
    <source>
        <dbReference type="ARBA" id="ARBA00068971"/>
    </source>
</evidence>
<dbReference type="GO" id="GO:0032204">
    <property type="term" value="P:regulation of telomere maintenance"/>
    <property type="evidence" value="ECO:0007669"/>
    <property type="project" value="TreeGrafter"/>
</dbReference>
<dbReference type="Gene3D" id="3.40.50.300">
    <property type="entry name" value="P-loop containing nucleotide triphosphate hydrolases"/>
    <property type="match status" value="1"/>
</dbReference>
<reference evidence="14" key="1">
    <citation type="submission" date="2020-08" db="EMBL/GenBank/DDBJ databases">
        <title>Multicomponent nature underlies the extraordinary mechanical properties of spider dragline silk.</title>
        <authorList>
            <person name="Kono N."/>
            <person name="Nakamura H."/>
            <person name="Mori M."/>
            <person name="Yoshida Y."/>
            <person name="Ohtoshi R."/>
            <person name="Malay A.D."/>
            <person name="Moran D.A.P."/>
            <person name="Tomita M."/>
            <person name="Numata K."/>
            <person name="Arakawa K."/>
        </authorList>
    </citation>
    <scope>NUCLEOTIDE SEQUENCE</scope>
</reference>
<evidence type="ECO:0000256" key="8">
    <source>
        <dbReference type="ARBA" id="ARBA00023242"/>
    </source>
</evidence>
<comment type="function">
    <text evidence="9">Plays a role in the reduction of telomerase activity during differentiation of embryonic stem cells by binding to the core promoter of TERT and controlling its down-regulation.</text>
</comment>
<accession>A0A8X6U6V2</accession>
<comment type="caution">
    <text evidence="14">The sequence shown here is derived from an EMBL/GenBank/DDBJ whole genome shotgun (WGS) entry which is preliminary data.</text>
</comment>
<keyword evidence="7" id="KW-0804">Transcription</keyword>
<dbReference type="FunFam" id="3.40.50.300:FF:000399">
    <property type="entry name" value="YLP motif containing 1"/>
    <property type="match status" value="1"/>
</dbReference>
<keyword evidence="6" id="KW-0805">Transcription regulation</keyword>
<evidence type="ECO:0000313" key="15">
    <source>
        <dbReference type="Proteomes" id="UP000887013"/>
    </source>
</evidence>
<keyword evidence="15" id="KW-1185">Reference proteome</keyword>
<proteinExistence type="predicted"/>
<keyword evidence="4" id="KW-1017">Isopeptide bond</keyword>
<sequence>MDIFHYKVTLDKSFIFHGHIFSSSLDNFCKDINLIPPDPIIFSQVTIESFDYGHGLKPMTSAMIPAKKESESKAAVKVFDYSHRGDRGSPHGERGYLFERNGDRLSRDRGPLQRDRNRDREKDRDVDRERDRDRSRKDNRDFRDRDYDNRDRDRDRDRDLKRNRDWDRDRYREDTDRDRHREDSDREKRFKWDNKTDTERNSSKERSAHASNQKKESNDEIKPPDVQAHFKTPAPLFKNEINSEVTLIEDLLIAPKRQTRPKQLVIILRGLPGSGKTYVAKLIKDKEIENGGSAPRILSLDDYFMVEKEVTDIDPDTGKRIKRKEFKFEFECGMEEAYRSSLFKSFKKTIDDRFFPFIIVDAIHEKSKQYEQYWSYAKQRGFQVYIAEMDCKDPIICHKRNIHNRSLEAITKILDSWEPQPRHFMSIDIRSILQDVAITEVEMEVESNDKDDPDEKYEDLSSSADDIGSFHIPSRWEKLEATEEKLDQLDGLRVSKKKHSSMEDYLQLPDDYEERKCEPGKKRVRWADLEERKEQDRLRAIGFVVGQTDWNKMTDPSHADRALTRTKLGDLSLCDKLRRGRPHAVDDEALLAVIEEGLTCGELAKQFNVSDETVRLHLHLSAVGTYATEGASTGESPFLHDNPRHHFARVVRDTMQRLGCFVPSSYSLTVHHPITTSSTPWTIIVENFSIMKQTCAKHSQTSLRFKPPSFYHKGIAELETRWQKELDANGDYFED</sequence>
<evidence type="ECO:0000313" key="14">
    <source>
        <dbReference type="EMBL" id="GFT84162.1"/>
    </source>
</evidence>
<protein>
    <recommendedName>
        <fullName evidence="11">YLP motif-containing protein 1</fullName>
    </recommendedName>
    <alternativeName>
        <fullName evidence="12">Nuclear protein ZAP3</fullName>
    </alternativeName>
</protein>
<keyword evidence="5" id="KW-0832">Ubl conjugation</keyword>
<evidence type="ECO:0000256" key="13">
    <source>
        <dbReference type="SAM" id="MobiDB-lite"/>
    </source>
</evidence>
<name>A0A8X6U6V2_NEPPI</name>
<feature type="compositionally biased region" description="Basic and acidic residues" evidence="13">
    <location>
        <begin position="194"/>
        <end position="223"/>
    </location>
</feature>
<dbReference type="PANTHER" id="PTHR13413">
    <property type="entry name" value="YLP MOTIF CONTAINING PROTEIN NUCLEAR PROTEIN ZAP"/>
    <property type="match status" value="1"/>
</dbReference>